<feature type="compositionally biased region" description="Basic and acidic residues" evidence="1">
    <location>
        <begin position="90"/>
        <end position="102"/>
    </location>
</feature>
<name>A0AAV9NS22_9EURO</name>
<organism evidence="2 3">
    <name type="scientific">Exophiala bonariae</name>
    <dbReference type="NCBI Taxonomy" id="1690606"/>
    <lineage>
        <taxon>Eukaryota</taxon>
        <taxon>Fungi</taxon>
        <taxon>Dikarya</taxon>
        <taxon>Ascomycota</taxon>
        <taxon>Pezizomycotina</taxon>
        <taxon>Eurotiomycetes</taxon>
        <taxon>Chaetothyriomycetidae</taxon>
        <taxon>Chaetothyriales</taxon>
        <taxon>Herpotrichiellaceae</taxon>
        <taxon>Exophiala</taxon>
    </lineage>
</organism>
<accession>A0AAV9NS22</accession>
<feature type="region of interest" description="Disordered" evidence="1">
    <location>
        <begin position="67"/>
        <end position="116"/>
    </location>
</feature>
<dbReference type="GeneID" id="89973464"/>
<comment type="caution">
    <text evidence="2">The sequence shown here is derived from an EMBL/GenBank/DDBJ whole genome shotgun (WGS) entry which is preliminary data.</text>
</comment>
<feature type="compositionally biased region" description="Acidic residues" evidence="1">
    <location>
        <begin position="103"/>
        <end position="116"/>
    </location>
</feature>
<gene>
    <name evidence="2" type="ORF">LTR84_005286</name>
</gene>
<dbReference type="AlphaFoldDB" id="A0AAV9NS22"/>
<dbReference type="Proteomes" id="UP001358417">
    <property type="component" value="Unassembled WGS sequence"/>
</dbReference>
<sequence>MRRDAAGCRAIAPGCFDLAAGIRSMINLVRDRVRIPLMLRHLGGEALIEVGQERVKYMLDMRNNEIAITTSRGPDDVGSDGAAGETGMDGEPRDDKGDHDHESDDEDDVDDDGLYG</sequence>
<dbReference type="EMBL" id="JAVRRD010000002">
    <property type="protein sequence ID" value="KAK5063209.1"/>
    <property type="molecule type" value="Genomic_DNA"/>
</dbReference>
<reference evidence="2 3" key="1">
    <citation type="submission" date="2023-08" db="EMBL/GenBank/DDBJ databases">
        <title>Black Yeasts Isolated from many extreme environments.</title>
        <authorList>
            <person name="Coleine C."/>
            <person name="Stajich J.E."/>
            <person name="Selbmann L."/>
        </authorList>
    </citation>
    <scope>NUCLEOTIDE SEQUENCE [LARGE SCALE GENOMIC DNA]</scope>
    <source>
        <strain evidence="2 3">CCFEE 5792</strain>
    </source>
</reference>
<evidence type="ECO:0000256" key="1">
    <source>
        <dbReference type="SAM" id="MobiDB-lite"/>
    </source>
</evidence>
<dbReference type="RefSeq" id="XP_064711481.1">
    <property type="nucleotide sequence ID" value="XM_064848857.1"/>
</dbReference>
<keyword evidence="3" id="KW-1185">Reference proteome</keyword>
<evidence type="ECO:0000313" key="3">
    <source>
        <dbReference type="Proteomes" id="UP001358417"/>
    </source>
</evidence>
<proteinExistence type="predicted"/>
<evidence type="ECO:0000313" key="2">
    <source>
        <dbReference type="EMBL" id="KAK5063209.1"/>
    </source>
</evidence>
<protein>
    <submittedName>
        <fullName evidence="2">Uncharacterized protein</fullName>
    </submittedName>
</protein>